<dbReference type="GO" id="GO:0046872">
    <property type="term" value="F:metal ion binding"/>
    <property type="evidence" value="ECO:0007669"/>
    <property type="project" value="UniProtKB-KW"/>
</dbReference>
<dbReference type="SUPFAM" id="SSF48056">
    <property type="entry name" value="Di-copper centre-containing domain"/>
    <property type="match status" value="1"/>
</dbReference>
<dbReference type="Pfam" id="PF00264">
    <property type="entry name" value="Tyrosinase"/>
    <property type="match status" value="1"/>
</dbReference>
<keyword evidence="1" id="KW-0479">Metal-binding</keyword>
<evidence type="ECO:0000256" key="2">
    <source>
        <dbReference type="ARBA" id="ARBA00023002"/>
    </source>
</evidence>
<feature type="domain" description="Tyrosinase copper-binding" evidence="4">
    <location>
        <begin position="134"/>
        <end position="358"/>
    </location>
</feature>
<dbReference type="InterPro" id="IPR050316">
    <property type="entry name" value="Tyrosinase/Hemocyanin"/>
</dbReference>
<keyword evidence="3" id="KW-0732">Signal</keyword>
<dbReference type="InterPro" id="IPR002227">
    <property type="entry name" value="Tyrosinase_Cu-bd"/>
</dbReference>
<dbReference type="GO" id="GO:0016491">
    <property type="term" value="F:oxidoreductase activity"/>
    <property type="evidence" value="ECO:0007669"/>
    <property type="project" value="UniProtKB-KW"/>
</dbReference>
<dbReference type="PANTHER" id="PTHR11474:SF125">
    <property type="entry name" value="N-ACETYL-6-HYDROXYTRYPTOPHAN OXIDASE IVOB-RELATED"/>
    <property type="match status" value="1"/>
</dbReference>
<protein>
    <recommendedName>
        <fullName evidence="4">Tyrosinase copper-binding domain-containing protein</fullName>
    </recommendedName>
</protein>
<dbReference type="PANTHER" id="PTHR11474">
    <property type="entry name" value="TYROSINASE FAMILY MEMBER"/>
    <property type="match status" value="1"/>
</dbReference>
<dbReference type="PRINTS" id="PR00092">
    <property type="entry name" value="TYROSINASE"/>
</dbReference>
<sequence>MVRISLLLGACALVGSNVASTIPSTMPPPPSGVYETVPAPPSTPPKENCTCDGDNNTSAGIPMTAEFANLQRDYQMNTLASLKGNDKCTPSNIAIRKSWDEIDNETRLDFIRAIKCLAAKPAKTDKKLAPGVVNRLDDFTYIHINQTNIIHNSGYLLPWHRIFLQQFETAMREECGYKSYLPYWDNTRFSEDQTKSKVWDGSMTSFGGNGVYLENDHGPYKAILPGLVQKNFTLPKPPGTGGGCITTGPFVNFTISLGPVALETIDPKNRFGLEPNPRCLKRNFDPKSSAGVLTWANATKIAGAPNISQHRNNMDLLWHKNSHTFVGKDGADPFSTTNEPAFYLLHAQIDRLYAIWQGQDLENRKYAIDGNRTFLGIPLEYAPDVKPSLAEIDDVMDLGLGVKPKVKETMSATDNGMCYMYA</sequence>
<name>A0A9W4U7M0_9PLEO</name>
<evidence type="ECO:0000259" key="4">
    <source>
        <dbReference type="Pfam" id="PF00264"/>
    </source>
</evidence>
<evidence type="ECO:0000256" key="3">
    <source>
        <dbReference type="SAM" id="SignalP"/>
    </source>
</evidence>
<dbReference type="Proteomes" id="UP001152607">
    <property type="component" value="Unassembled WGS sequence"/>
</dbReference>
<evidence type="ECO:0000313" key="6">
    <source>
        <dbReference type="Proteomes" id="UP001152607"/>
    </source>
</evidence>
<dbReference type="AlphaFoldDB" id="A0A9W4U7M0"/>
<dbReference type="Gene3D" id="1.10.1280.10">
    <property type="entry name" value="Di-copper center containing domain from catechol oxidase"/>
    <property type="match status" value="1"/>
</dbReference>
<gene>
    <name evidence="5" type="ORF">PDIGIT_LOCUS2921</name>
</gene>
<keyword evidence="6" id="KW-1185">Reference proteome</keyword>
<proteinExistence type="predicted"/>
<evidence type="ECO:0000256" key="1">
    <source>
        <dbReference type="ARBA" id="ARBA00022723"/>
    </source>
</evidence>
<feature type="chain" id="PRO_5040775370" description="Tyrosinase copper-binding domain-containing protein" evidence="3">
    <location>
        <begin position="20"/>
        <end position="422"/>
    </location>
</feature>
<dbReference type="OrthoDB" id="6132182at2759"/>
<reference evidence="5" key="1">
    <citation type="submission" date="2023-01" db="EMBL/GenBank/DDBJ databases">
        <authorList>
            <person name="Van Ghelder C."/>
            <person name="Rancurel C."/>
        </authorList>
    </citation>
    <scope>NUCLEOTIDE SEQUENCE</scope>
    <source>
        <strain evidence="5">CNCM I-4278</strain>
    </source>
</reference>
<organism evidence="5 6">
    <name type="scientific">Periconia digitata</name>
    <dbReference type="NCBI Taxonomy" id="1303443"/>
    <lineage>
        <taxon>Eukaryota</taxon>
        <taxon>Fungi</taxon>
        <taxon>Dikarya</taxon>
        <taxon>Ascomycota</taxon>
        <taxon>Pezizomycotina</taxon>
        <taxon>Dothideomycetes</taxon>
        <taxon>Pleosporomycetidae</taxon>
        <taxon>Pleosporales</taxon>
        <taxon>Massarineae</taxon>
        <taxon>Periconiaceae</taxon>
        <taxon>Periconia</taxon>
    </lineage>
</organism>
<comment type="caution">
    <text evidence="5">The sequence shown here is derived from an EMBL/GenBank/DDBJ whole genome shotgun (WGS) entry which is preliminary data.</text>
</comment>
<dbReference type="EMBL" id="CAOQHR010000002">
    <property type="protein sequence ID" value="CAI6303331.1"/>
    <property type="molecule type" value="Genomic_DNA"/>
</dbReference>
<evidence type="ECO:0000313" key="5">
    <source>
        <dbReference type="EMBL" id="CAI6303331.1"/>
    </source>
</evidence>
<feature type="signal peptide" evidence="3">
    <location>
        <begin position="1"/>
        <end position="19"/>
    </location>
</feature>
<accession>A0A9W4U7M0</accession>
<keyword evidence="2" id="KW-0560">Oxidoreductase</keyword>
<dbReference type="InterPro" id="IPR008922">
    <property type="entry name" value="Di-copper_centre_dom_sf"/>
</dbReference>